<dbReference type="Proteomes" id="UP000324611">
    <property type="component" value="Unassembled WGS sequence"/>
</dbReference>
<evidence type="ECO:0000256" key="1">
    <source>
        <dbReference type="SAM" id="Phobius"/>
    </source>
</evidence>
<keyword evidence="2" id="KW-0732">Signal</keyword>
<proteinExistence type="predicted"/>
<feature type="transmembrane region" description="Helical" evidence="1">
    <location>
        <begin position="121"/>
        <end position="142"/>
    </location>
</feature>
<reference evidence="3 4" key="2">
    <citation type="submission" date="2019-09" db="EMBL/GenBank/DDBJ databases">
        <authorList>
            <person name="Jin C."/>
        </authorList>
    </citation>
    <scope>NUCLEOTIDE SEQUENCE [LARGE SCALE GENOMIC DNA]</scope>
    <source>
        <strain evidence="3 4">BN140078</strain>
    </source>
</reference>
<organism evidence="3 4">
    <name type="scientific">Chitinophaga agrisoli</name>
    <dbReference type="NCBI Taxonomy" id="2607653"/>
    <lineage>
        <taxon>Bacteria</taxon>
        <taxon>Pseudomonadati</taxon>
        <taxon>Bacteroidota</taxon>
        <taxon>Chitinophagia</taxon>
        <taxon>Chitinophagales</taxon>
        <taxon>Chitinophagaceae</taxon>
        <taxon>Chitinophaga</taxon>
    </lineage>
</organism>
<evidence type="ECO:0000256" key="2">
    <source>
        <dbReference type="SAM" id="SignalP"/>
    </source>
</evidence>
<sequence>MNRTFTFLSLLFAMLALSPSMAHLLEMYQKLQMPQQDYAVVQQIYRGWALLGAFQVCFLVAVFIKLLHEKGAAFRLTLGALVCSAAMLLLFFFFTFPVNRATANWTQLPENWAALRLQWEYSHAIVAILGLIAFILLLLSLLERPRPTRSIS</sequence>
<comment type="caution">
    <text evidence="3">The sequence shown here is derived from an EMBL/GenBank/DDBJ whole genome shotgun (WGS) entry which is preliminary data.</text>
</comment>
<keyword evidence="1" id="KW-0812">Transmembrane</keyword>
<evidence type="ECO:0000313" key="3">
    <source>
        <dbReference type="EMBL" id="KAA2238446.1"/>
    </source>
</evidence>
<keyword evidence="1" id="KW-0472">Membrane</keyword>
<dbReference type="EMBL" id="VUOC01000004">
    <property type="protein sequence ID" value="KAA2238446.1"/>
    <property type="molecule type" value="Genomic_DNA"/>
</dbReference>
<reference evidence="3 4" key="1">
    <citation type="submission" date="2019-09" db="EMBL/GenBank/DDBJ databases">
        <title>Chitinophaga ginsengihumi sp. nov., isolated from soil of ginseng rhizosphere.</title>
        <authorList>
            <person name="Lee J."/>
        </authorList>
    </citation>
    <scope>NUCLEOTIDE SEQUENCE [LARGE SCALE GENOMIC DNA]</scope>
    <source>
        <strain evidence="3 4">BN140078</strain>
    </source>
</reference>
<accession>A0A5B2VIR7</accession>
<dbReference type="AlphaFoldDB" id="A0A5B2VIR7"/>
<keyword evidence="1" id="KW-1133">Transmembrane helix</keyword>
<feature type="transmembrane region" description="Helical" evidence="1">
    <location>
        <begin position="46"/>
        <end position="64"/>
    </location>
</feature>
<dbReference type="RefSeq" id="WP_149839626.1">
    <property type="nucleotide sequence ID" value="NZ_VUOC01000004.1"/>
</dbReference>
<name>A0A5B2VIR7_9BACT</name>
<protein>
    <submittedName>
        <fullName evidence="3">DUF1772 domain-containing protein</fullName>
    </submittedName>
</protein>
<feature type="chain" id="PRO_5022818497" evidence="2">
    <location>
        <begin position="23"/>
        <end position="152"/>
    </location>
</feature>
<gene>
    <name evidence="3" type="ORF">F0L74_19655</name>
</gene>
<feature type="signal peptide" evidence="2">
    <location>
        <begin position="1"/>
        <end position="22"/>
    </location>
</feature>
<feature type="transmembrane region" description="Helical" evidence="1">
    <location>
        <begin position="76"/>
        <end position="96"/>
    </location>
</feature>
<evidence type="ECO:0000313" key="4">
    <source>
        <dbReference type="Proteomes" id="UP000324611"/>
    </source>
</evidence>
<keyword evidence="4" id="KW-1185">Reference proteome</keyword>